<dbReference type="GO" id="GO:0003700">
    <property type="term" value="F:DNA-binding transcription factor activity"/>
    <property type="evidence" value="ECO:0007669"/>
    <property type="project" value="InterPro"/>
</dbReference>
<organism evidence="6 7">
    <name type="scientific">Noviherbaspirillum galbum</name>
    <dbReference type="NCBI Taxonomy" id="2709383"/>
    <lineage>
        <taxon>Bacteria</taxon>
        <taxon>Pseudomonadati</taxon>
        <taxon>Pseudomonadota</taxon>
        <taxon>Betaproteobacteria</taxon>
        <taxon>Burkholderiales</taxon>
        <taxon>Oxalobacteraceae</taxon>
        <taxon>Noviherbaspirillum</taxon>
    </lineage>
</organism>
<evidence type="ECO:0000259" key="5">
    <source>
        <dbReference type="PROSITE" id="PS50931"/>
    </source>
</evidence>
<dbReference type="InterPro" id="IPR005119">
    <property type="entry name" value="LysR_subst-bd"/>
</dbReference>
<dbReference type="InterPro" id="IPR036390">
    <property type="entry name" value="WH_DNA-bd_sf"/>
</dbReference>
<protein>
    <submittedName>
        <fullName evidence="6">LysR family transcriptional regulator</fullName>
    </submittedName>
</protein>
<dbReference type="AlphaFoldDB" id="A0A6B3SQF0"/>
<dbReference type="PRINTS" id="PR00039">
    <property type="entry name" value="HTHLYSR"/>
</dbReference>
<dbReference type="InterPro" id="IPR050950">
    <property type="entry name" value="HTH-type_LysR_regulators"/>
</dbReference>
<proteinExistence type="inferred from homology"/>
<dbReference type="Proteomes" id="UP000482155">
    <property type="component" value="Unassembled WGS sequence"/>
</dbReference>
<dbReference type="EMBL" id="JAAIVB010000064">
    <property type="protein sequence ID" value="NEX62987.1"/>
    <property type="molecule type" value="Genomic_DNA"/>
</dbReference>
<evidence type="ECO:0000313" key="6">
    <source>
        <dbReference type="EMBL" id="NEX62987.1"/>
    </source>
</evidence>
<dbReference type="RefSeq" id="WP_163966242.1">
    <property type="nucleotide sequence ID" value="NZ_JAAIVB010000064.1"/>
</dbReference>
<dbReference type="PROSITE" id="PS50931">
    <property type="entry name" value="HTH_LYSR"/>
    <property type="match status" value="1"/>
</dbReference>
<gene>
    <name evidence="6" type="ORF">G3574_18040</name>
</gene>
<accession>A0A6B3SQF0</accession>
<dbReference type="Pfam" id="PF00126">
    <property type="entry name" value="HTH_1"/>
    <property type="match status" value="1"/>
</dbReference>
<evidence type="ECO:0000313" key="7">
    <source>
        <dbReference type="Proteomes" id="UP000482155"/>
    </source>
</evidence>
<evidence type="ECO:0000256" key="2">
    <source>
        <dbReference type="ARBA" id="ARBA00023015"/>
    </source>
</evidence>
<dbReference type="PANTHER" id="PTHR30419">
    <property type="entry name" value="HTH-TYPE TRANSCRIPTIONAL REGULATOR YBHD"/>
    <property type="match status" value="1"/>
</dbReference>
<dbReference type="Pfam" id="PF03466">
    <property type="entry name" value="LysR_substrate"/>
    <property type="match status" value="1"/>
</dbReference>
<dbReference type="GO" id="GO:0005829">
    <property type="term" value="C:cytosol"/>
    <property type="evidence" value="ECO:0007669"/>
    <property type="project" value="TreeGrafter"/>
</dbReference>
<dbReference type="FunFam" id="1.10.10.10:FF:000001">
    <property type="entry name" value="LysR family transcriptional regulator"/>
    <property type="match status" value="1"/>
</dbReference>
<dbReference type="GO" id="GO:0003677">
    <property type="term" value="F:DNA binding"/>
    <property type="evidence" value="ECO:0007669"/>
    <property type="project" value="UniProtKB-KW"/>
</dbReference>
<dbReference type="SUPFAM" id="SSF53850">
    <property type="entry name" value="Periplasmic binding protein-like II"/>
    <property type="match status" value="1"/>
</dbReference>
<evidence type="ECO:0000256" key="3">
    <source>
        <dbReference type="ARBA" id="ARBA00023125"/>
    </source>
</evidence>
<keyword evidence="4" id="KW-0804">Transcription</keyword>
<dbReference type="Gene3D" id="1.10.10.10">
    <property type="entry name" value="Winged helix-like DNA-binding domain superfamily/Winged helix DNA-binding domain"/>
    <property type="match status" value="1"/>
</dbReference>
<dbReference type="Gene3D" id="3.40.190.290">
    <property type="match status" value="1"/>
</dbReference>
<feature type="domain" description="HTH lysR-type" evidence="5">
    <location>
        <begin position="1"/>
        <end position="58"/>
    </location>
</feature>
<dbReference type="PANTHER" id="PTHR30419:SF8">
    <property type="entry name" value="NITROGEN ASSIMILATION TRANSCRIPTIONAL ACTIVATOR-RELATED"/>
    <property type="match status" value="1"/>
</dbReference>
<reference evidence="6 7" key="1">
    <citation type="submission" date="2020-02" db="EMBL/GenBank/DDBJ databases">
        <authorList>
            <person name="Kim M.K."/>
        </authorList>
    </citation>
    <scope>NUCLEOTIDE SEQUENCE [LARGE SCALE GENOMIC DNA]</scope>
    <source>
        <strain evidence="6 7">17J57-3</strain>
    </source>
</reference>
<comment type="similarity">
    <text evidence="1">Belongs to the LysR transcriptional regulatory family.</text>
</comment>
<keyword evidence="3" id="KW-0238">DNA-binding</keyword>
<keyword evidence="7" id="KW-1185">Reference proteome</keyword>
<evidence type="ECO:0000256" key="4">
    <source>
        <dbReference type="ARBA" id="ARBA00023163"/>
    </source>
</evidence>
<dbReference type="CDD" id="cd05466">
    <property type="entry name" value="PBP2_LTTR_substrate"/>
    <property type="match status" value="1"/>
</dbReference>
<keyword evidence="2" id="KW-0805">Transcription regulation</keyword>
<name>A0A6B3SQF0_9BURK</name>
<sequence length="306" mass="34130">MNLNDIDYLEAVAEHRSVGRAAEALGLSQPALTKAIARLEALAGMPLFERHPKGVMLTAAGEAFLLRAHRIRIEFDDAMREMHQMKTGELGLLRVGFSPSLDNDKVMSVIRRLLVERPAARLYLVEKLMQYLLEMLVEGDLDLVIAPSPRPAVADLEVIDLYDDNLYVIADLEHPLHRRTTLDLDDLGAQPWLLPARDTRLRTEMEALFQKAGLPALNVRVETTATTMNSARLICGTSMLGLGSAWSLEPLRRLGLGPLPVNLPALQRKIALLMRKHAYQSPLALRLSQLLTEELTPAETRLRKST</sequence>
<dbReference type="SUPFAM" id="SSF46785">
    <property type="entry name" value="Winged helix' DNA-binding domain"/>
    <property type="match status" value="1"/>
</dbReference>
<dbReference type="InterPro" id="IPR036388">
    <property type="entry name" value="WH-like_DNA-bd_sf"/>
</dbReference>
<dbReference type="InterPro" id="IPR000847">
    <property type="entry name" value="LysR_HTH_N"/>
</dbReference>
<evidence type="ECO:0000256" key="1">
    <source>
        <dbReference type="ARBA" id="ARBA00009437"/>
    </source>
</evidence>
<comment type="caution">
    <text evidence="6">The sequence shown here is derived from an EMBL/GenBank/DDBJ whole genome shotgun (WGS) entry which is preliminary data.</text>
</comment>